<accession>A0A2M9G3J5</accession>
<evidence type="ECO:0000256" key="3">
    <source>
        <dbReference type="ARBA" id="ARBA00001522"/>
    </source>
</evidence>
<feature type="binding site" evidence="16">
    <location>
        <position position="97"/>
    </location>
    <ligand>
        <name>GTP</name>
        <dbReference type="ChEBI" id="CHEBI:37565"/>
    </ligand>
</feature>
<evidence type="ECO:0000256" key="4">
    <source>
        <dbReference type="ARBA" id="ARBA00003889"/>
    </source>
</evidence>
<dbReference type="GO" id="GO:0009236">
    <property type="term" value="P:cobalamin biosynthetic process"/>
    <property type="evidence" value="ECO:0007669"/>
    <property type="project" value="UniProtKB-UniRule"/>
</dbReference>
<dbReference type="OrthoDB" id="9788370at2"/>
<dbReference type="GO" id="GO:0008820">
    <property type="term" value="F:cobinamide phosphate guanylyltransferase activity"/>
    <property type="evidence" value="ECO:0007669"/>
    <property type="project" value="UniProtKB-UniRule"/>
</dbReference>
<comment type="similarity">
    <text evidence="7 14">Belongs to the CobU/CobP family.</text>
</comment>
<gene>
    <name evidence="17" type="ORF">CVT23_07805</name>
</gene>
<keyword evidence="12 14" id="KW-0067">ATP-binding</keyword>
<dbReference type="Gene3D" id="3.40.50.300">
    <property type="entry name" value="P-loop containing nucleotide triphosphate hydrolases"/>
    <property type="match status" value="1"/>
</dbReference>
<name>A0A2M9G3J5_9PROT</name>
<dbReference type="InterPro" id="IPR027417">
    <property type="entry name" value="P-loop_NTPase"/>
</dbReference>
<evidence type="ECO:0000256" key="1">
    <source>
        <dbReference type="ARBA" id="ARBA00000312"/>
    </source>
</evidence>
<keyword evidence="10 14" id="KW-0547">Nucleotide-binding</keyword>
<proteinExistence type="inferred from homology"/>
<evidence type="ECO:0000313" key="17">
    <source>
        <dbReference type="EMBL" id="PJK30281.1"/>
    </source>
</evidence>
<comment type="catalytic activity">
    <reaction evidence="3">
        <text>adenosylcob(III)inamide + GTP = adenosylcob(III)inamide phosphate + GDP + H(+)</text>
        <dbReference type="Rhea" id="RHEA:15765"/>
        <dbReference type="ChEBI" id="CHEBI:2480"/>
        <dbReference type="ChEBI" id="CHEBI:15378"/>
        <dbReference type="ChEBI" id="CHEBI:37565"/>
        <dbReference type="ChEBI" id="CHEBI:58189"/>
        <dbReference type="ChEBI" id="CHEBI:58502"/>
        <dbReference type="EC" id="2.7.1.156"/>
    </reaction>
</comment>
<dbReference type="GO" id="GO:0043752">
    <property type="term" value="F:adenosylcobinamide kinase activity"/>
    <property type="evidence" value="ECO:0007669"/>
    <property type="project" value="UniProtKB-EC"/>
</dbReference>
<dbReference type="EC" id="2.7.7.62" evidence="14"/>
<feature type="binding site" evidence="16">
    <location>
        <position position="77"/>
    </location>
    <ligand>
        <name>GTP</name>
        <dbReference type="ChEBI" id="CHEBI:37565"/>
    </ligand>
</feature>
<evidence type="ECO:0000256" key="8">
    <source>
        <dbReference type="ARBA" id="ARBA00022573"/>
    </source>
</evidence>
<dbReference type="RefSeq" id="WP_109795479.1">
    <property type="nucleotide sequence ID" value="NZ_PHIG01000029.1"/>
</dbReference>
<evidence type="ECO:0000256" key="11">
    <source>
        <dbReference type="ARBA" id="ARBA00022777"/>
    </source>
</evidence>
<protein>
    <recommendedName>
        <fullName evidence="14">Bifunctional adenosylcobalamin biosynthesis protein</fullName>
        <ecNumber evidence="14">2.7.1.156</ecNumber>
        <ecNumber evidence="14">2.7.7.62</ecNumber>
    </recommendedName>
</protein>
<evidence type="ECO:0000256" key="5">
    <source>
        <dbReference type="ARBA" id="ARBA00004692"/>
    </source>
</evidence>
<dbReference type="PIRSF" id="PIRSF006135">
    <property type="entry name" value="CobU"/>
    <property type="match status" value="1"/>
</dbReference>
<evidence type="ECO:0000256" key="14">
    <source>
        <dbReference type="PIRNR" id="PIRNR006135"/>
    </source>
</evidence>
<comment type="function">
    <text evidence="4 14">Catalyzes ATP-dependent phosphorylation of adenosylcobinamide and addition of GMP to adenosylcobinamide phosphate.</text>
</comment>
<keyword evidence="17" id="KW-0548">Nucleotidyltransferase</keyword>
<evidence type="ECO:0000256" key="15">
    <source>
        <dbReference type="PIRSR" id="PIRSR006135-1"/>
    </source>
</evidence>
<dbReference type="EC" id="2.7.1.156" evidence="14"/>
<dbReference type="SUPFAM" id="SSF52540">
    <property type="entry name" value="P-loop containing nucleoside triphosphate hydrolases"/>
    <property type="match status" value="1"/>
</dbReference>
<dbReference type="CDD" id="cd00544">
    <property type="entry name" value="CobU"/>
    <property type="match status" value="1"/>
</dbReference>
<evidence type="ECO:0000256" key="10">
    <source>
        <dbReference type="ARBA" id="ARBA00022741"/>
    </source>
</evidence>
<comment type="pathway">
    <text evidence="5 14">Cofactor biosynthesis; adenosylcobalamin biosynthesis; adenosylcobalamin from cob(II)yrinate a,c-diamide: step 6/7.</text>
</comment>
<dbReference type="PANTHER" id="PTHR34848">
    <property type="match status" value="1"/>
</dbReference>
<dbReference type="PANTHER" id="PTHR34848:SF1">
    <property type="entry name" value="BIFUNCTIONAL ADENOSYLCOBALAMIN BIOSYNTHESIS PROTEIN COBU"/>
    <property type="match status" value="1"/>
</dbReference>
<evidence type="ECO:0000256" key="7">
    <source>
        <dbReference type="ARBA" id="ARBA00007490"/>
    </source>
</evidence>
<evidence type="ECO:0000256" key="6">
    <source>
        <dbReference type="ARBA" id="ARBA00005159"/>
    </source>
</evidence>
<evidence type="ECO:0000256" key="16">
    <source>
        <dbReference type="PIRSR" id="PIRSR006135-2"/>
    </source>
</evidence>
<dbReference type="GO" id="GO:0005524">
    <property type="term" value="F:ATP binding"/>
    <property type="evidence" value="ECO:0007669"/>
    <property type="project" value="UniProtKB-UniRule"/>
</dbReference>
<reference evidence="17 18" key="1">
    <citation type="submission" date="2017-11" db="EMBL/GenBank/DDBJ databases">
        <title>Draft genome sequence of Rhizobiales bacterium SY3-13.</title>
        <authorList>
            <person name="Sun C."/>
        </authorList>
    </citation>
    <scope>NUCLEOTIDE SEQUENCE [LARGE SCALE GENOMIC DNA]</scope>
    <source>
        <strain evidence="17 18">SY3-13</strain>
    </source>
</reference>
<dbReference type="InterPro" id="IPR003203">
    <property type="entry name" value="CobU/CobP"/>
</dbReference>
<evidence type="ECO:0000256" key="13">
    <source>
        <dbReference type="ARBA" id="ARBA00023134"/>
    </source>
</evidence>
<keyword evidence="13 14" id="KW-0342">GTP-binding</keyword>
<evidence type="ECO:0000256" key="2">
    <source>
        <dbReference type="ARBA" id="ARBA00000711"/>
    </source>
</evidence>
<evidence type="ECO:0000256" key="12">
    <source>
        <dbReference type="ARBA" id="ARBA00022840"/>
    </source>
</evidence>
<comment type="pathway">
    <text evidence="6 14">Cofactor biosynthesis; adenosylcobalamin biosynthesis; adenosylcobalamin from cob(II)yrinate a,c-diamide: step 5/7.</text>
</comment>
<comment type="caution">
    <text evidence="17">The sequence shown here is derived from an EMBL/GenBank/DDBJ whole genome shotgun (WGS) entry which is preliminary data.</text>
</comment>
<dbReference type="EMBL" id="PHIG01000029">
    <property type="protein sequence ID" value="PJK30281.1"/>
    <property type="molecule type" value="Genomic_DNA"/>
</dbReference>
<dbReference type="AlphaFoldDB" id="A0A2M9G3J5"/>
<comment type="catalytic activity">
    <reaction evidence="1 14">
        <text>adenosylcob(III)inamide + ATP = adenosylcob(III)inamide phosphate + ADP + H(+)</text>
        <dbReference type="Rhea" id="RHEA:15769"/>
        <dbReference type="ChEBI" id="CHEBI:2480"/>
        <dbReference type="ChEBI" id="CHEBI:15378"/>
        <dbReference type="ChEBI" id="CHEBI:30616"/>
        <dbReference type="ChEBI" id="CHEBI:58502"/>
        <dbReference type="ChEBI" id="CHEBI:456216"/>
        <dbReference type="EC" id="2.7.1.156"/>
    </reaction>
</comment>
<dbReference type="Proteomes" id="UP000229498">
    <property type="component" value="Unassembled WGS sequence"/>
</dbReference>
<feature type="binding site" evidence="16">
    <location>
        <begin position="22"/>
        <end position="29"/>
    </location>
    <ligand>
        <name>GTP</name>
        <dbReference type="ChEBI" id="CHEBI:37565"/>
    </ligand>
</feature>
<sequence>MDPWAEALGEGAAAPALTLVLGGARSGKSHWGERLIRAAAGTATPVYVATAEALDDEMAERIARHQAERGRNWRTIEAPHELPAAIREDAETPMLVDCLTLWLSNRLLAEADLAADRAALIAALAVRSGPTVVVSNEVGLGLVPDNRLGRAFRDAQGALNREVAATADCVLFVTAGLPLVMKRS</sequence>
<dbReference type="NCBIfam" id="NF004469">
    <property type="entry name" value="PRK05800.1"/>
    <property type="match status" value="1"/>
</dbReference>
<organism evidence="17 18">
    <name type="scientific">Minwuia thermotolerans</name>
    <dbReference type="NCBI Taxonomy" id="2056226"/>
    <lineage>
        <taxon>Bacteria</taxon>
        <taxon>Pseudomonadati</taxon>
        <taxon>Pseudomonadota</taxon>
        <taxon>Alphaproteobacteria</taxon>
        <taxon>Minwuiales</taxon>
        <taxon>Minwuiaceae</taxon>
        <taxon>Minwuia</taxon>
    </lineage>
</organism>
<dbReference type="GO" id="GO:0005525">
    <property type="term" value="F:GTP binding"/>
    <property type="evidence" value="ECO:0007669"/>
    <property type="project" value="UniProtKB-UniRule"/>
</dbReference>
<dbReference type="Pfam" id="PF02283">
    <property type="entry name" value="CobU"/>
    <property type="match status" value="1"/>
</dbReference>
<dbReference type="UniPathway" id="UPA00148">
    <property type="reaction ID" value="UER00236"/>
</dbReference>
<feature type="active site" description="GMP-histidine intermediate" evidence="15">
    <location>
        <position position="65"/>
    </location>
</feature>
<evidence type="ECO:0000313" key="18">
    <source>
        <dbReference type="Proteomes" id="UP000229498"/>
    </source>
</evidence>
<keyword evidence="11 14" id="KW-0418">Kinase</keyword>
<comment type="catalytic activity">
    <reaction evidence="2 14">
        <text>adenosylcob(III)inamide phosphate + GTP + H(+) = adenosylcob(III)inamide-GDP + diphosphate</text>
        <dbReference type="Rhea" id="RHEA:22712"/>
        <dbReference type="ChEBI" id="CHEBI:15378"/>
        <dbReference type="ChEBI" id="CHEBI:33019"/>
        <dbReference type="ChEBI" id="CHEBI:37565"/>
        <dbReference type="ChEBI" id="CHEBI:58502"/>
        <dbReference type="ChEBI" id="CHEBI:60487"/>
        <dbReference type="EC" id="2.7.7.62"/>
    </reaction>
</comment>
<evidence type="ECO:0000256" key="9">
    <source>
        <dbReference type="ARBA" id="ARBA00022679"/>
    </source>
</evidence>
<keyword evidence="18" id="KW-1185">Reference proteome</keyword>
<feature type="binding site" evidence="16">
    <location>
        <begin position="49"/>
        <end position="51"/>
    </location>
    <ligand>
        <name>GTP</name>
        <dbReference type="ChEBI" id="CHEBI:37565"/>
    </ligand>
</feature>
<keyword evidence="8 14" id="KW-0169">Cobalamin biosynthesis</keyword>
<keyword evidence="9 14" id="KW-0808">Transferase</keyword>